<reference evidence="1 2" key="1">
    <citation type="submission" date="2018-08" db="EMBL/GenBank/DDBJ databases">
        <title>A genome reference for cultivated species of the human gut microbiota.</title>
        <authorList>
            <person name="Zou Y."/>
            <person name="Xue W."/>
            <person name="Luo G."/>
        </authorList>
    </citation>
    <scope>NUCLEOTIDE SEQUENCE [LARGE SCALE GENOMIC DNA]</scope>
    <source>
        <strain evidence="1 2">AM47-6BH</strain>
    </source>
</reference>
<proteinExistence type="predicted"/>
<accession>A0A413Q5Z1</accession>
<evidence type="ECO:0000313" key="1">
    <source>
        <dbReference type="EMBL" id="RGZ91624.1"/>
    </source>
</evidence>
<comment type="caution">
    <text evidence="1">The sequence shown here is derived from an EMBL/GenBank/DDBJ whole genome shotgun (WGS) entry which is preliminary data.</text>
</comment>
<sequence length="43" mass="4836">MGLASIRQAVEHYHGQMEITDKDNEFQVVVILYGADSNEQPTT</sequence>
<protein>
    <submittedName>
        <fullName evidence="1">GHKL domain-containing protein</fullName>
    </submittedName>
</protein>
<dbReference type="Proteomes" id="UP000283721">
    <property type="component" value="Unassembled WGS sequence"/>
</dbReference>
<gene>
    <name evidence="1" type="ORF">DW967_09790</name>
</gene>
<name>A0A413Q5Z1_9FIRM</name>
<dbReference type="AlphaFoldDB" id="A0A413Q5Z1"/>
<evidence type="ECO:0000313" key="2">
    <source>
        <dbReference type="Proteomes" id="UP000283721"/>
    </source>
</evidence>
<dbReference type="EMBL" id="QSES01000017">
    <property type="protein sequence ID" value="RGZ91624.1"/>
    <property type="molecule type" value="Genomic_DNA"/>
</dbReference>
<organism evidence="1 2">
    <name type="scientific">Agathobacter rectalis</name>
    <dbReference type="NCBI Taxonomy" id="39491"/>
    <lineage>
        <taxon>Bacteria</taxon>
        <taxon>Bacillati</taxon>
        <taxon>Bacillota</taxon>
        <taxon>Clostridia</taxon>
        <taxon>Lachnospirales</taxon>
        <taxon>Lachnospiraceae</taxon>
        <taxon>Agathobacter</taxon>
    </lineage>
</organism>